<proteinExistence type="predicted"/>
<dbReference type="RefSeq" id="WP_188960781.1">
    <property type="nucleotide sequence ID" value="NZ_BMOE01000001.1"/>
</dbReference>
<dbReference type="AlphaFoldDB" id="A0A917UL59"/>
<reference evidence="2" key="2">
    <citation type="submission" date="2020-09" db="EMBL/GenBank/DDBJ databases">
        <authorList>
            <person name="Sun Q."/>
            <person name="Ohkuma M."/>
        </authorList>
    </citation>
    <scope>NUCLEOTIDE SEQUENCE</scope>
    <source>
        <strain evidence="2">JCM 14371</strain>
    </source>
</reference>
<dbReference type="Pfam" id="PF12083">
    <property type="entry name" value="DUF3560"/>
    <property type="match status" value="1"/>
</dbReference>
<dbReference type="InterPro" id="IPR021944">
    <property type="entry name" value="DUF3560"/>
</dbReference>
<organism evidence="2 3">
    <name type="scientific">Deinococcus aquiradiocola</name>
    <dbReference type="NCBI Taxonomy" id="393059"/>
    <lineage>
        <taxon>Bacteria</taxon>
        <taxon>Thermotogati</taxon>
        <taxon>Deinococcota</taxon>
        <taxon>Deinococci</taxon>
        <taxon>Deinococcales</taxon>
        <taxon>Deinococcaceae</taxon>
        <taxon>Deinococcus</taxon>
    </lineage>
</organism>
<feature type="region of interest" description="Disordered" evidence="1">
    <location>
        <begin position="151"/>
        <end position="170"/>
    </location>
</feature>
<evidence type="ECO:0000313" key="3">
    <source>
        <dbReference type="Proteomes" id="UP000635726"/>
    </source>
</evidence>
<protein>
    <recommendedName>
        <fullName evidence="4">DUF3560 domain-containing protein</fullName>
    </recommendedName>
</protein>
<sequence length="291" mass="33147">MTRPEPLGTATYHLDDNTLRWTPGARLDPTEYTHVTTAGFRYWRSLDAFVATWTPEREDTLLTYVDVIEHDTDLDDPTGRTERFTSRAAAAERRADNRRETATAITGQIPPGQPILVGHSSEGRHRRALARSDQHMRKALEEHRKAEYWQNRARGSERRARQKTDPGVTQRRIRTLETDLRRIERNLTQYQDLDHLNEAQQAGRTRAERWAAHLTLRLTYEHARLDTLTGGTPTLTAQDFTAGETVLCRGTRSEVIRVGTKKVRVKILDGGAAGMTLLEPPERLQKLPAPT</sequence>
<evidence type="ECO:0000256" key="1">
    <source>
        <dbReference type="SAM" id="MobiDB-lite"/>
    </source>
</evidence>
<name>A0A917UL59_9DEIO</name>
<comment type="caution">
    <text evidence="2">The sequence shown here is derived from an EMBL/GenBank/DDBJ whole genome shotgun (WGS) entry which is preliminary data.</text>
</comment>
<evidence type="ECO:0008006" key="4">
    <source>
        <dbReference type="Google" id="ProtNLM"/>
    </source>
</evidence>
<reference evidence="2" key="1">
    <citation type="journal article" date="2014" name="Int. J. Syst. Evol. Microbiol.">
        <title>Complete genome sequence of Corynebacterium casei LMG S-19264T (=DSM 44701T), isolated from a smear-ripened cheese.</title>
        <authorList>
            <consortium name="US DOE Joint Genome Institute (JGI-PGF)"/>
            <person name="Walter F."/>
            <person name="Albersmeier A."/>
            <person name="Kalinowski J."/>
            <person name="Ruckert C."/>
        </authorList>
    </citation>
    <scope>NUCLEOTIDE SEQUENCE</scope>
    <source>
        <strain evidence="2">JCM 14371</strain>
    </source>
</reference>
<gene>
    <name evidence="2" type="ORF">GCM10008939_06830</name>
</gene>
<dbReference type="Proteomes" id="UP000635726">
    <property type="component" value="Unassembled WGS sequence"/>
</dbReference>
<accession>A0A917UL59</accession>
<feature type="compositionally biased region" description="Basic and acidic residues" evidence="1">
    <location>
        <begin position="154"/>
        <end position="164"/>
    </location>
</feature>
<evidence type="ECO:0000313" key="2">
    <source>
        <dbReference type="EMBL" id="GGJ65503.1"/>
    </source>
</evidence>
<dbReference type="EMBL" id="BMOE01000001">
    <property type="protein sequence ID" value="GGJ65503.1"/>
    <property type="molecule type" value="Genomic_DNA"/>
</dbReference>
<keyword evidence="3" id="KW-1185">Reference proteome</keyword>